<protein>
    <submittedName>
        <fullName evidence="2">Uncharacterized protein</fullName>
    </submittedName>
</protein>
<keyword evidence="1" id="KW-0732">Signal</keyword>
<dbReference type="Gene3D" id="2.180.10.10">
    <property type="entry name" value="RHS repeat-associated core"/>
    <property type="match status" value="1"/>
</dbReference>
<dbReference type="PATRIC" id="fig|1339316.3.peg.1377"/>
<evidence type="ECO:0000256" key="1">
    <source>
        <dbReference type="SAM" id="SignalP"/>
    </source>
</evidence>
<sequence>MKALQTIQAVALSCLLSIGAASCGSEESNQPYTPLQVYFDPVRVDMNAEHLMPYFVNYPTDWAKMGLRNYPKLVTYEYHNAQWGVTSTSQYEFLPNGRLSEQRRTSFNVGATGFDVISYEYNGNSNLTQIKSVDDGRYKRRKKDDGFTYDSAGRLIRRDKNGRGHYDTTTFLYAYHGNGVLQSILPEKKNGTVNESGVTLHEMQFDSLAHLKSFETPKTTNMFLKDIDSYKTGQSVTTYVYTGHLCTQAVEKIPVEFDGGNETLTCTSSFAYNSHGDLATWTYSGGVYKSKGNNWRVDDMTFTVSYDYVYDEKGNWTQATVTFPANIDEIPALRTYYKAFRDGFTSNRDRSSAVKAGETPSLTVVRSIDYWDDETIASMKAAKENGQPVLMGSLRYKGTDIYGLSGKVKSVNGNEESLKFDQAGNLIAMQNKFGDEAAYQYVTATSYKVEGWGDYVVNIESKDGMRTDICPDADTNTELDQTYMFDKRNRIISHQFTSHMAYVTWKYSYEGDSKYPATMIQEHPEEGNTTYRYTYTKFDKHKNWIERKVSYTTEYDKYDDNGNYVGDEYTAPEEYTEKRTIEYW</sequence>
<reference evidence="2 3" key="1">
    <citation type="submission" date="2014-02" db="EMBL/GenBank/DDBJ databases">
        <authorList>
            <person name="Sears C."/>
            <person name="Carroll K."/>
            <person name="Sack B.R."/>
            <person name="Qadri F."/>
            <person name="Myers L.L."/>
            <person name="Chung G.-T."/>
            <person name="Escheverria P."/>
            <person name="Fraser C.M."/>
            <person name="Sadzewicz L."/>
            <person name="Shefchek K.A."/>
            <person name="Tallon L."/>
            <person name="Das S.P."/>
            <person name="Daugherty S."/>
            <person name="Mongodin E.F."/>
        </authorList>
    </citation>
    <scope>NUCLEOTIDE SEQUENCE [LARGE SCALE GENOMIC DNA]</scope>
    <source>
        <strain evidence="3">3998T(B)3</strain>
    </source>
</reference>
<dbReference type="GeneID" id="99669144"/>
<accession>A0A015U4V8</accession>
<evidence type="ECO:0000313" key="2">
    <source>
        <dbReference type="EMBL" id="EXY91834.1"/>
    </source>
</evidence>
<gene>
    <name evidence="2" type="ORF">M125_1414</name>
</gene>
<evidence type="ECO:0000313" key="3">
    <source>
        <dbReference type="Proteomes" id="UP000020773"/>
    </source>
</evidence>
<dbReference type="RefSeq" id="WP_005776158.1">
    <property type="nucleotide sequence ID" value="NZ_JGDB01000027.1"/>
</dbReference>
<dbReference type="EMBL" id="JGDB01000027">
    <property type="protein sequence ID" value="EXY91834.1"/>
    <property type="molecule type" value="Genomic_DNA"/>
</dbReference>
<feature type="chain" id="PRO_5001479690" evidence="1">
    <location>
        <begin position="24"/>
        <end position="584"/>
    </location>
</feature>
<feature type="signal peptide" evidence="1">
    <location>
        <begin position="1"/>
        <end position="23"/>
    </location>
</feature>
<comment type="caution">
    <text evidence="2">The sequence shown here is derived from an EMBL/GenBank/DDBJ whole genome shotgun (WGS) entry which is preliminary data.</text>
</comment>
<organism evidence="2 3">
    <name type="scientific">Bacteroides fragilis str. 3998T(B)3</name>
    <dbReference type="NCBI Taxonomy" id="1339316"/>
    <lineage>
        <taxon>Bacteria</taxon>
        <taxon>Pseudomonadati</taxon>
        <taxon>Bacteroidota</taxon>
        <taxon>Bacteroidia</taxon>
        <taxon>Bacteroidales</taxon>
        <taxon>Bacteroidaceae</taxon>
        <taxon>Bacteroides</taxon>
    </lineage>
</organism>
<proteinExistence type="predicted"/>
<name>A0A015U4V8_BACFG</name>
<dbReference type="AlphaFoldDB" id="A0A015U4V8"/>
<dbReference type="Proteomes" id="UP000020773">
    <property type="component" value="Unassembled WGS sequence"/>
</dbReference>
<dbReference type="PROSITE" id="PS51257">
    <property type="entry name" value="PROKAR_LIPOPROTEIN"/>
    <property type="match status" value="1"/>
</dbReference>